<proteinExistence type="inferred from homology"/>
<evidence type="ECO:0008006" key="6">
    <source>
        <dbReference type="Google" id="ProtNLM"/>
    </source>
</evidence>
<evidence type="ECO:0000313" key="5">
    <source>
        <dbReference type="Proteomes" id="UP000518266"/>
    </source>
</evidence>
<dbReference type="PANTHER" id="PTHR15941">
    <property type="entry name" value="MYOZENIN"/>
    <property type="match status" value="1"/>
</dbReference>
<organism evidence="4 5">
    <name type="scientific">Dissostichus mawsoni</name>
    <name type="common">Antarctic cod</name>
    <dbReference type="NCBI Taxonomy" id="36200"/>
    <lineage>
        <taxon>Eukaryota</taxon>
        <taxon>Metazoa</taxon>
        <taxon>Chordata</taxon>
        <taxon>Craniata</taxon>
        <taxon>Vertebrata</taxon>
        <taxon>Euteleostomi</taxon>
        <taxon>Actinopterygii</taxon>
        <taxon>Neopterygii</taxon>
        <taxon>Teleostei</taxon>
        <taxon>Neoteleostei</taxon>
        <taxon>Acanthomorphata</taxon>
        <taxon>Eupercaria</taxon>
        <taxon>Perciformes</taxon>
        <taxon>Notothenioidei</taxon>
        <taxon>Nototheniidae</taxon>
        <taxon>Dissostichus</taxon>
    </lineage>
</organism>
<evidence type="ECO:0000313" key="4">
    <source>
        <dbReference type="EMBL" id="KAF3838247.1"/>
    </source>
</evidence>
<dbReference type="AlphaFoldDB" id="A0A7J5XNT9"/>
<dbReference type="Pfam" id="PF05556">
    <property type="entry name" value="Calsarcin"/>
    <property type="match status" value="1"/>
</dbReference>
<feature type="compositionally biased region" description="Low complexity" evidence="3">
    <location>
        <begin position="23"/>
        <end position="33"/>
    </location>
</feature>
<dbReference type="GO" id="GO:0031433">
    <property type="term" value="F:telethonin binding"/>
    <property type="evidence" value="ECO:0007669"/>
    <property type="project" value="TreeGrafter"/>
</dbReference>
<dbReference type="InterPro" id="IPR008438">
    <property type="entry name" value="MYOZ"/>
</dbReference>
<dbReference type="GO" id="GO:0015629">
    <property type="term" value="C:actin cytoskeleton"/>
    <property type="evidence" value="ECO:0007669"/>
    <property type="project" value="TreeGrafter"/>
</dbReference>
<dbReference type="OrthoDB" id="9887337at2759"/>
<comment type="caution">
    <text evidence="4">The sequence shown here is derived from an EMBL/GenBank/DDBJ whole genome shotgun (WGS) entry which is preliminary data.</text>
</comment>
<dbReference type="GO" id="GO:0003779">
    <property type="term" value="F:actin binding"/>
    <property type="evidence" value="ECO:0007669"/>
    <property type="project" value="TreeGrafter"/>
</dbReference>
<feature type="region of interest" description="Disordered" evidence="3">
    <location>
        <begin position="69"/>
        <end position="93"/>
    </location>
</feature>
<feature type="region of interest" description="Disordered" evidence="3">
    <location>
        <begin position="1"/>
        <end position="44"/>
    </location>
</feature>
<gene>
    <name evidence="4" type="ORF">F7725_010015</name>
</gene>
<dbReference type="GO" id="GO:0051373">
    <property type="term" value="F:FATZ binding"/>
    <property type="evidence" value="ECO:0007669"/>
    <property type="project" value="TreeGrafter"/>
</dbReference>
<dbReference type="EMBL" id="JAAKFY010000022">
    <property type="protein sequence ID" value="KAF3838247.1"/>
    <property type="molecule type" value="Genomic_DNA"/>
</dbReference>
<protein>
    <recommendedName>
        <fullName evidence="6">Myozenin 3</fullName>
    </recommendedName>
</protein>
<reference evidence="4 5" key="1">
    <citation type="submission" date="2020-03" db="EMBL/GenBank/DDBJ databases">
        <title>Dissostichus mawsoni Genome sequencing and assembly.</title>
        <authorList>
            <person name="Park H."/>
        </authorList>
    </citation>
    <scope>NUCLEOTIDE SEQUENCE [LARGE SCALE GENOMIC DNA]</scope>
    <source>
        <strain evidence="4">DM0001</strain>
        <tissue evidence="4">Muscle</tissue>
    </source>
</reference>
<dbReference type="Proteomes" id="UP000518266">
    <property type="component" value="Unassembled WGS sequence"/>
</dbReference>
<evidence type="ECO:0000256" key="1">
    <source>
        <dbReference type="ARBA" id="ARBA00009126"/>
    </source>
</evidence>
<accession>A0A7J5XNT9</accession>
<sequence>MAHVALLEQGESQELSGDSMMESLPSDSGESSSRAGDVGIADGLGPKLRTRRLSVPVFVPLSFQPRGSIPKPICSSRENTRPSRAAPTETHREAGAQRKNMMTMMMPSGLDDMTKQRMMQAKVLCNEARGGGLNLGKKISVPKDVMMEELNLESNRGSRMFQERQKRVERFTLENAANVAYNPNNVYAEAVPPPQIIQEPQGGKENQTFSVTGKHSLVMNLQKTVAKKGSPDVLAPGYSGPLKGVPHEKFNTTVIPKSYTSPWHNALGNNVELLNAINTQLPELPQKPQPSDYRCFNRVAMVSQRVIPVIRFEAVESQQLPGVALDRMCRRPNFNRAPRGWRTDYYPESNEL</sequence>
<evidence type="ECO:0000256" key="3">
    <source>
        <dbReference type="SAM" id="MobiDB-lite"/>
    </source>
</evidence>
<comment type="similarity">
    <text evidence="1">Belongs to the myozenin family.</text>
</comment>
<evidence type="ECO:0000256" key="2">
    <source>
        <dbReference type="ARBA" id="ARBA00022553"/>
    </source>
</evidence>
<dbReference type="GO" id="GO:0030018">
    <property type="term" value="C:Z disc"/>
    <property type="evidence" value="ECO:0007669"/>
    <property type="project" value="InterPro"/>
</dbReference>
<keyword evidence="5" id="KW-1185">Reference proteome</keyword>
<dbReference type="PANTHER" id="PTHR15941:SF16">
    <property type="entry name" value="MYOZENIN 3A-RELATED"/>
    <property type="match status" value="1"/>
</dbReference>
<name>A0A7J5XNT9_DISMA</name>
<keyword evidence="2" id="KW-0597">Phosphoprotein</keyword>